<dbReference type="Pfam" id="PF01060">
    <property type="entry name" value="TTR-52"/>
    <property type="match status" value="1"/>
</dbReference>
<keyword evidence="3" id="KW-0964">Secreted</keyword>
<proteinExistence type="inferred from homology"/>
<feature type="chain" id="PRO_5044706927" evidence="5">
    <location>
        <begin position="17"/>
        <end position="165"/>
    </location>
</feature>
<protein>
    <submittedName>
        <fullName evidence="6">Uncharacterized protein</fullName>
    </submittedName>
</protein>
<dbReference type="AlphaFoldDB" id="A0AAE9DL46"/>
<evidence type="ECO:0000313" key="9">
    <source>
        <dbReference type="Proteomes" id="UP000829354"/>
    </source>
</evidence>
<dbReference type="Proteomes" id="UP000827892">
    <property type="component" value="Chromosome II"/>
</dbReference>
<evidence type="ECO:0000313" key="7">
    <source>
        <dbReference type="EMBL" id="UMM19152.1"/>
    </source>
</evidence>
<comment type="similarity">
    <text evidence="2">Belongs to the nematode transthyretin-like family.</text>
</comment>
<evidence type="ECO:0000313" key="8">
    <source>
        <dbReference type="Proteomes" id="UP000827892"/>
    </source>
</evidence>
<dbReference type="Gene3D" id="2.60.40.3330">
    <property type="match status" value="1"/>
</dbReference>
<dbReference type="InterPro" id="IPR038479">
    <property type="entry name" value="Transthyretin-like_sf"/>
</dbReference>
<sequence>MHFALALLLLVPFLNASKFPMFTISGTLTCGGEPIKGNIIMVDDNFAFTDHLLSERKVNEDGKFSLRGEPNDDCLDVKLIVEHRCHDMKFGRGDSKKLKGYSEFEIHVSDLIKSDYKLNMDIELARNKVRISSPVIPAWKAWLYGKRMISDTFDRIKKLKIWGNV</sequence>
<dbReference type="EMBL" id="CP090892">
    <property type="protein sequence ID" value="ULU07235.1"/>
    <property type="molecule type" value="Genomic_DNA"/>
</dbReference>
<dbReference type="PANTHER" id="PTHR21700">
    <property type="entry name" value="TRANSTHYRETIN-LIKE FAMILY PROTEIN-RELATED"/>
    <property type="match status" value="1"/>
</dbReference>
<evidence type="ECO:0000313" key="6">
    <source>
        <dbReference type="EMBL" id="ULU07235.1"/>
    </source>
</evidence>
<dbReference type="Proteomes" id="UP000829354">
    <property type="component" value="Chromosome II"/>
</dbReference>
<reference evidence="6 8" key="2">
    <citation type="submission" date="2022-05" db="EMBL/GenBank/DDBJ databases">
        <title>Chromosome-level reference genomes for two strains of Caenorhabditis briggsae: an improved platform for comparative genomics.</title>
        <authorList>
            <person name="Stevens L."/>
            <person name="Andersen E.C."/>
        </authorList>
    </citation>
    <scope>NUCLEOTIDE SEQUENCE [LARGE SCALE GENOMIC DNA]</scope>
    <source>
        <strain evidence="6">QX1410_ONT</strain>
        <tissue evidence="6">Whole-organism</tissue>
    </source>
</reference>
<accession>A0AAE9DL46</accession>
<comment type="subcellular location">
    <subcellularLocation>
        <location evidence="1">Secreted</location>
    </subcellularLocation>
</comment>
<evidence type="ECO:0000256" key="1">
    <source>
        <dbReference type="ARBA" id="ARBA00004613"/>
    </source>
</evidence>
<evidence type="ECO:0000256" key="5">
    <source>
        <dbReference type="SAM" id="SignalP"/>
    </source>
</evidence>
<dbReference type="GO" id="GO:0005576">
    <property type="term" value="C:extracellular region"/>
    <property type="evidence" value="ECO:0007669"/>
    <property type="project" value="UniProtKB-SubCell"/>
</dbReference>
<dbReference type="InterPro" id="IPR001534">
    <property type="entry name" value="Transthyretin-like"/>
</dbReference>
<dbReference type="PANTHER" id="PTHR21700:SF5">
    <property type="entry name" value="TRANSTHYRETIN-RELATED FAMILY DOMAIN"/>
    <property type="match status" value="1"/>
</dbReference>
<dbReference type="GO" id="GO:0009986">
    <property type="term" value="C:cell surface"/>
    <property type="evidence" value="ECO:0007669"/>
    <property type="project" value="InterPro"/>
</dbReference>
<keyword evidence="4 5" id="KW-0732">Signal</keyword>
<evidence type="ECO:0000256" key="2">
    <source>
        <dbReference type="ARBA" id="ARBA00010112"/>
    </source>
</evidence>
<organism evidence="6 8">
    <name type="scientific">Caenorhabditis briggsae</name>
    <dbReference type="NCBI Taxonomy" id="6238"/>
    <lineage>
        <taxon>Eukaryota</taxon>
        <taxon>Metazoa</taxon>
        <taxon>Ecdysozoa</taxon>
        <taxon>Nematoda</taxon>
        <taxon>Chromadorea</taxon>
        <taxon>Rhabditida</taxon>
        <taxon>Rhabditina</taxon>
        <taxon>Rhabditomorpha</taxon>
        <taxon>Rhabditoidea</taxon>
        <taxon>Rhabditidae</taxon>
        <taxon>Peloderinae</taxon>
        <taxon>Caenorhabditis</taxon>
    </lineage>
</organism>
<name>A0AAE9DL46_CAEBR</name>
<evidence type="ECO:0000256" key="3">
    <source>
        <dbReference type="ARBA" id="ARBA00022525"/>
    </source>
</evidence>
<reference evidence="7 9" key="1">
    <citation type="submission" date="2022-04" db="EMBL/GenBank/DDBJ databases">
        <title>Chromosome-level reference genomes for two strains of Caenorhabditis briggsae: an improved platform for comparative genomics.</title>
        <authorList>
            <person name="Stevens L."/>
            <person name="Andersen E."/>
        </authorList>
    </citation>
    <scope>NUCLEOTIDE SEQUENCE [LARGE SCALE GENOMIC DNA]</scope>
    <source>
        <strain evidence="7">VX34</strain>
        <tissue evidence="7">Whole-organism</tissue>
    </source>
</reference>
<evidence type="ECO:0000256" key="4">
    <source>
        <dbReference type="ARBA" id="ARBA00022729"/>
    </source>
</evidence>
<feature type="signal peptide" evidence="5">
    <location>
        <begin position="1"/>
        <end position="16"/>
    </location>
</feature>
<dbReference type="EMBL" id="CP092621">
    <property type="protein sequence ID" value="UMM19152.1"/>
    <property type="molecule type" value="Genomic_DNA"/>
</dbReference>
<dbReference type="OMA" id="ASKFPMF"/>
<dbReference type="KEGG" id="cbr:CBG_20620"/>
<keyword evidence="9" id="KW-1185">Reference proteome</keyword>
<gene>
    <name evidence="6" type="ORF">L3Y34_018770</name>
    <name evidence="7" type="ORF">L5515_014885</name>
</gene>